<dbReference type="Proteomes" id="UP000762676">
    <property type="component" value="Unassembled WGS sequence"/>
</dbReference>
<feature type="compositionally biased region" description="Basic and acidic residues" evidence="1">
    <location>
        <begin position="44"/>
        <end position="72"/>
    </location>
</feature>
<keyword evidence="3" id="KW-1185">Reference proteome</keyword>
<proteinExistence type="predicted"/>
<evidence type="ECO:0000313" key="3">
    <source>
        <dbReference type="Proteomes" id="UP000762676"/>
    </source>
</evidence>
<name>A0AAV4JWN2_9GAST</name>
<accession>A0AAV4JWN2</accession>
<sequence>MGAAQDMMCACVGGGGGGGLSSAGLQMKQREEKAGKAPSQRQAGEGEGRLGEARAGGKLERGRGGWARHEPAESWTGEGEDRGL</sequence>
<organism evidence="2 3">
    <name type="scientific">Elysia marginata</name>
    <dbReference type="NCBI Taxonomy" id="1093978"/>
    <lineage>
        <taxon>Eukaryota</taxon>
        <taxon>Metazoa</taxon>
        <taxon>Spiralia</taxon>
        <taxon>Lophotrochozoa</taxon>
        <taxon>Mollusca</taxon>
        <taxon>Gastropoda</taxon>
        <taxon>Heterobranchia</taxon>
        <taxon>Euthyneura</taxon>
        <taxon>Panpulmonata</taxon>
        <taxon>Sacoglossa</taxon>
        <taxon>Placobranchoidea</taxon>
        <taxon>Plakobranchidae</taxon>
        <taxon>Elysia</taxon>
    </lineage>
</organism>
<dbReference type="AlphaFoldDB" id="A0AAV4JWN2"/>
<feature type="region of interest" description="Disordered" evidence="1">
    <location>
        <begin position="18"/>
        <end position="84"/>
    </location>
</feature>
<evidence type="ECO:0000313" key="2">
    <source>
        <dbReference type="EMBL" id="GFS24966.1"/>
    </source>
</evidence>
<protein>
    <submittedName>
        <fullName evidence="2">Uncharacterized protein</fullName>
    </submittedName>
</protein>
<gene>
    <name evidence="2" type="ORF">ElyMa_003429700</name>
</gene>
<comment type="caution">
    <text evidence="2">The sequence shown here is derived from an EMBL/GenBank/DDBJ whole genome shotgun (WGS) entry which is preliminary data.</text>
</comment>
<dbReference type="EMBL" id="BMAT01007038">
    <property type="protein sequence ID" value="GFS24966.1"/>
    <property type="molecule type" value="Genomic_DNA"/>
</dbReference>
<reference evidence="2 3" key="1">
    <citation type="journal article" date="2021" name="Elife">
        <title>Chloroplast acquisition without the gene transfer in kleptoplastic sea slugs, Plakobranchus ocellatus.</title>
        <authorList>
            <person name="Maeda T."/>
            <person name="Takahashi S."/>
            <person name="Yoshida T."/>
            <person name="Shimamura S."/>
            <person name="Takaki Y."/>
            <person name="Nagai Y."/>
            <person name="Toyoda A."/>
            <person name="Suzuki Y."/>
            <person name="Arimoto A."/>
            <person name="Ishii H."/>
            <person name="Satoh N."/>
            <person name="Nishiyama T."/>
            <person name="Hasebe M."/>
            <person name="Maruyama T."/>
            <person name="Minagawa J."/>
            <person name="Obokata J."/>
            <person name="Shigenobu S."/>
        </authorList>
    </citation>
    <scope>NUCLEOTIDE SEQUENCE [LARGE SCALE GENOMIC DNA]</scope>
</reference>
<evidence type="ECO:0000256" key="1">
    <source>
        <dbReference type="SAM" id="MobiDB-lite"/>
    </source>
</evidence>